<evidence type="ECO:0000313" key="7">
    <source>
        <dbReference type="Proteomes" id="UP000244173"/>
    </source>
</evidence>
<comment type="cofactor">
    <cofactor evidence="1">
        <name>NAD(+)</name>
        <dbReference type="ChEBI" id="CHEBI:57540"/>
    </cofactor>
</comment>
<evidence type="ECO:0000259" key="5">
    <source>
        <dbReference type="Pfam" id="PF01370"/>
    </source>
</evidence>
<gene>
    <name evidence="6" type="ORF">DAI18_03295</name>
</gene>
<proteinExistence type="predicted"/>
<dbReference type="Pfam" id="PF01370">
    <property type="entry name" value="Epimerase"/>
    <property type="match status" value="1"/>
</dbReference>
<keyword evidence="3" id="KW-0520">NAD</keyword>
<accession>A0A2S0P6Z6</accession>
<dbReference type="GO" id="GO:0042732">
    <property type="term" value="P:D-xylose metabolic process"/>
    <property type="evidence" value="ECO:0007669"/>
    <property type="project" value="InterPro"/>
</dbReference>
<dbReference type="InterPro" id="IPR001509">
    <property type="entry name" value="Epimerase_deHydtase"/>
</dbReference>
<dbReference type="PANTHER" id="PTHR43078:SF7">
    <property type="entry name" value="UDP-GLUCURONATE DECARBOXYLASE"/>
    <property type="match status" value="1"/>
</dbReference>
<dbReference type="Proteomes" id="UP000244173">
    <property type="component" value="Chromosome"/>
</dbReference>
<protein>
    <submittedName>
        <fullName evidence="6">UDP-glucuronate decarboxylase</fullName>
    </submittedName>
</protein>
<dbReference type="InterPro" id="IPR036291">
    <property type="entry name" value="NAD(P)-bd_dom_sf"/>
</dbReference>
<dbReference type="EMBL" id="CP028519">
    <property type="protein sequence ID" value="AVY93170.1"/>
    <property type="molecule type" value="Genomic_DNA"/>
</dbReference>
<evidence type="ECO:0000256" key="4">
    <source>
        <dbReference type="ARBA" id="ARBA00023239"/>
    </source>
</evidence>
<dbReference type="PANTHER" id="PTHR43078">
    <property type="entry name" value="UDP-GLUCURONIC ACID DECARBOXYLASE-RELATED"/>
    <property type="match status" value="1"/>
</dbReference>
<evidence type="ECO:0000256" key="1">
    <source>
        <dbReference type="ARBA" id="ARBA00001911"/>
    </source>
</evidence>
<dbReference type="OrthoDB" id="9769113at2"/>
<dbReference type="AlphaFoldDB" id="A0A2S0P6Z6"/>
<keyword evidence="7" id="KW-1185">Reference proteome</keyword>
<evidence type="ECO:0000256" key="3">
    <source>
        <dbReference type="ARBA" id="ARBA00023027"/>
    </source>
</evidence>
<sequence>MSSCHENIVTDDIGHILAAPLPWHRLAGKTVAVTGASGFIGSYLVRSLLALHPAGKVAAPVRVIAIVRNPEKAARRFADLDAGDALSIVECDLSLPDGLNVRADYFIHAASQASPRFYGTDPVGTLAPNVIGSYKLLQLAQASAAECFLYISSSEVYGDTRDHSRLSEQDYGVIDPTDIRSCYAESKRMGETLSLSWMRQYGLPVRIIRPFHTYGPGIDLQDGRVFADFVADIVQRRDISMNSDGAARRAFCYISDAIRGLFYVLFNGQAGLPYNVANPAGDLSIYELARLLTGLYPDLGLQVIRRGIDSSKPYLPSHFARLLPDVTQLEALGWKAMVPPAAGFKKMVESYS</sequence>
<dbReference type="Gene3D" id="3.40.50.720">
    <property type="entry name" value="NAD(P)-binding Rossmann-like Domain"/>
    <property type="match status" value="1"/>
</dbReference>
<evidence type="ECO:0000313" key="6">
    <source>
        <dbReference type="EMBL" id="AVY93170.1"/>
    </source>
</evidence>
<dbReference type="InterPro" id="IPR044516">
    <property type="entry name" value="UXS-like"/>
</dbReference>
<keyword evidence="2" id="KW-0210">Decarboxylase</keyword>
<feature type="domain" description="NAD-dependent epimerase/dehydratase" evidence="5">
    <location>
        <begin position="31"/>
        <end position="277"/>
    </location>
</feature>
<evidence type="ECO:0000256" key="2">
    <source>
        <dbReference type="ARBA" id="ARBA00022793"/>
    </source>
</evidence>
<dbReference type="SUPFAM" id="SSF51735">
    <property type="entry name" value="NAD(P)-binding Rossmann-fold domains"/>
    <property type="match status" value="1"/>
</dbReference>
<dbReference type="GO" id="GO:0048040">
    <property type="term" value="F:UDP-glucuronate decarboxylase activity"/>
    <property type="evidence" value="ECO:0007669"/>
    <property type="project" value="TreeGrafter"/>
</dbReference>
<dbReference type="KEGG" id="maer:DAI18_03295"/>
<dbReference type="GO" id="GO:0005737">
    <property type="term" value="C:cytoplasm"/>
    <property type="evidence" value="ECO:0007669"/>
    <property type="project" value="TreeGrafter"/>
</dbReference>
<dbReference type="GO" id="GO:0070403">
    <property type="term" value="F:NAD+ binding"/>
    <property type="evidence" value="ECO:0007669"/>
    <property type="project" value="InterPro"/>
</dbReference>
<organism evidence="6 7">
    <name type="scientific">Microvirgula aerodenitrificans</name>
    <dbReference type="NCBI Taxonomy" id="57480"/>
    <lineage>
        <taxon>Bacteria</taxon>
        <taxon>Pseudomonadati</taxon>
        <taxon>Pseudomonadota</taxon>
        <taxon>Betaproteobacteria</taxon>
        <taxon>Neisseriales</taxon>
        <taxon>Aquaspirillaceae</taxon>
        <taxon>Microvirgula</taxon>
    </lineage>
</organism>
<keyword evidence="4" id="KW-0456">Lyase</keyword>
<reference evidence="6 7" key="1">
    <citation type="submission" date="2018-04" db="EMBL/GenBank/DDBJ databases">
        <title>Denitrifier Microvirgula.</title>
        <authorList>
            <person name="Anderson E."/>
            <person name="Jang J."/>
            <person name="Ishii S."/>
        </authorList>
    </citation>
    <scope>NUCLEOTIDE SEQUENCE [LARGE SCALE GENOMIC DNA]</scope>
    <source>
        <strain evidence="6 7">BE2.4</strain>
    </source>
</reference>
<name>A0A2S0P6Z6_9NEIS</name>